<organism evidence="1">
    <name type="scientific">Arundo donax</name>
    <name type="common">Giant reed</name>
    <name type="synonym">Donax arundinaceus</name>
    <dbReference type="NCBI Taxonomy" id="35708"/>
    <lineage>
        <taxon>Eukaryota</taxon>
        <taxon>Viridiplantae</taxon>
        <taxon>Streptophyta</taxon>
        <taxon>Embryophyta</taxon>
        <taxon>Tracheophyta</taxon>
        <taxon>Spermatophyta</taxon>
        <taxon>Magnoliopsida</taxon>
        <taxon>Liliopsida</taxon>
        <taxon>Poales</taxon>
        <taxon>Poaceae</taxon>
        <taxon>PACMAD clade</taxon>
        <taxon>Arundinoideae</taxon>
        <taxon>Arundineae</taxon>
        <taxon>Arundo</taxon>
    </lineage>
</organism>
<protein>
    <submittedName>
        <fullName evidence="1">Uncharacterized protein</fullName>
    </submittedName>
</protein>
<accession>A0A0A9DZQ3</accession>
<dbReference type="AlphaFoldDB" id="A0A0A9DZQ3"/>
<dbReference type="EMBL" id="GBRH01206765">
    <property type="protein sequence ID" value="JAD91130.1"/>
    <property type="molecule type" value="Transcribed_RNA"/>
</dbReference>
<proteinExistence type="predicted"/>
<evidence type="ECO:0000313" key="1">
    <source>
        <dbReference type="EMBL" id="JAD91130.1"/>
    </source>
</evidence>
<reference evidence="1" key="2">
    <citation type="journal article" date="2015" name="Data Brief">
        <title>Shoot transcriptome of the giant reed, Arundo donax.</title>
        <authorList>
            <person name="Barrero R.A."/>
            <person name="Guerrero F.D."/>
            <person name="Moolhuijzen P."/>
            <person name="Goolsby J.A."/>
            <person name="Tidwell J."/>
            <person name="Bellgard S.E."/>
            <person name="Bellgard M.I."/>
        </authorList>
    </citation>
    <scope>NUCLEOTIDE SEQUENCE</scope>
    <source>
        <tissue evidence="1">Shoot tissue taken approximately 20 cm above the soil surface</tissue>
    </source>
</reference>
<sequence>MSIVLTTNFRKNFLVQAFKDDITSLSIVNGINRIVWCIKTYIAAL</sequence>
<name>A0A0A9DZQ3_ARUDO</name>
<reference evidence="1" key="1">
    <citation type="submission" date="2014-09" db="EMBL/GenBank/DDBJ databases">
        <authorList>
            <person name="Magalhaes I.L.F."/>
            <person name="Oliveira U."/>
            <person name="Santos F.R."/>
            <person name="Vidigal T.H.D.A."/>
            <person name="Brescovit A.D."/>
            <person name="Santos A.J."/>
        </authorList>
    </citation>
    <scope>NUCLEOTIDE SEQUENCE</scope>
    <source>
        <tissue evidence="1">Shoot tissue taken approximately 20 cm above the soil surface</tissue>
    </source>
</reference>